<dbReference type="EMBL" id="MTSL01000095">
    <property type="protein sequence ID" value="PJF18924.1"/>
    <property type="molecule type" value="Genomic_DNA"/>
</dbReference>
<dbReference type="GO" id="GO:0005783">
    <property type="term" value="C:endoplasmic reticulum"/>
    <property type="evidence" value="ECO:0007669"/>
    <property type="project" value="TreeGrafter"/>
</dbReference>
<evidence type="ECO:0000256" key="4">
    <source>
        <dbReference type="ARBA" id="ARBA00022801"/>
    </source>
</evidence>
<dbReference type="GO" id="GO:0004571">
    <property type="term" value="F:mannosyl-oligosaccharide 1,2-alpha-mannosidase activity"/>
    <property type="evidence" value="ECO:0007669"/>
    <property type="project" value="InterPro"/>
</dbReference>
<protein>
    <recommendedName>
        <fullName evidence="8">alpha-1,2-Mannosidase</fullName>
        <ecNumber evidence="8">3.2.1.-</ecNumber>
    </recommendedName>
</protein>
<dbReference type="InterPro" id="IPR012341">
    <property type="entry name" value="6hp_glycosidase-like_sf"/>
</dbReference>
<dbReference type="Proteomes" id="UP000240830">
    <property type="component" value="Unassembled WGS sequence"/>
</dbReference>
<keyword evidence="8" id="KW-0326">Glycosidase</keyword>
<sequence length="391" mass="44901">MYKKAVAGIRKHLIQRRNGRFFLVNRKGDQVMEEQEHLACFMPGLLALGAHEDNDAELLELAGQLTESCYMMYRKQRVGLSPEFININTMRPTLHRTYWSMRPETIESIFVLWRITKDPKYRRWGYEIALAIEKYAKVDGGYAGIENILSSPFQRIDRQESYFLAETLKYLYLLFGPNDVLPLDQWVFNTEAHPFPINWRGKAYSQGSKPEQKSPVSGTLVMESQPEEPKPKRRTAGEKKVPAKEDVIDQVNAVDLEEEEKTPRRPPGMGKKVAEEDGDNVKASRNNNSHKDEAIRVADEDAEVPNIEVKGPTTKENIAKMSFKQSVEEADVPIRKPRKIVKDETNEPTSRSAVKKARKQVEEIDTKDGRLSLAEQLDPPMRPQIIEDKYE</sequence>
<dbReference type="PANTHER" id="PTHR11742">
    <property type="entry name" value="MANNOSYL-OLIGOSACCHARIDE ALPHA-1,2-MANNOSIDASE-RELATED"/>
    <property type="match status" value="1"/>
</dbReference>
<comment type="caution">
    <text evidence="10">The sequence shown here is derived from an EMBL/GenBank/DDBJ whole genome shotgun (WGS) entry which is preliminary data.</text>
</comment>
<feature type="region of interest" description="Disordered" evidence="9">
    <location>
        <begin position="203"/>
        <end position="391"/>
    </location>
</feature>
<keyword evidence="6" id="KW-0479">Metal-binding</keyword>
<evidence type="ECO:0000256" key="1">
    <source>
        <dbReference type="ARBA" id="ARBA00001913"/>
    </source>
</evidence>
<gene>
    <name evidence="10" type="ORF">PSACC_01274</name>
</gene>
<comment type="cofactor">
    <cofactor evidence="1 6">
        <name>Ca(2+)</name>
        <dbReference type="ChEBI" id="CHEBI:29108"/>
    </cofactor>
</comment>
<dbReference type="InterPro" id="IPR001382">
    <property type="entry name" value="Glyco_hydro_47"/>
</dbReference>
<evidence type="ECO:0000256" key="8">
    <source>
        <dbReference type="RuleBase" id="RU361193"/>
    </source>
</evidence>
<evidence type="ECO:0000313" key="10">
    <source>
        <dbReference type="EMBL" id="PJF18924.1"/>
    </source>
</evidence>
<dbReference type="SUPFAM" id="SSF48225">
    <property type="entry name" value="Seven-hairpin glycosidases"/>
    <property type="match status" value="1"/>
</dbReference>
<keyword evidence="5 7" id="KW-1015">Disulfide bond</keyword>
<evidence type="ECO:0000256" key="3">
    <source>
        <dbReference type="ARBA" id="ARBA00007658"/>
    </source>
</evidence>
<dbReference type="GO" id="GO:0005975">
    <property type="term" value="P:carbohydrate metabolic process"/>
    <property type="evidence" value="ECO:0007669"/>
    <property type="project" value="InterPro"/>
</dbReference>
<keyword evidence="4 8" id="KW-0378">Hydrolase</keyword>
<evidence type="ECO:0000256" key="9">
    <source>
        <dbReference type="SAM" id="MobiDB-lite"/>
    </source>
</evidence>
<evidence type="ECO:0000313" key="11">
    <source>
        <dbReference type="Proteomes" id="UP000240830"/>
    </source>
</evidence>
<dbReference type="AlphaFoldDB" id="A0A2H9TMG0"/>
<comment type="similarity">
    <text evidence="3 8">Belongs to the glycosyl hydrolase 47 family.</text>
</comment>
<comment type="pathway">
    <text evidence="2">Protein modification; protein glycosylation.</text>
</comment>
<evidence type="ECO:0000256" key="5">
    <source>
        <dbReference type="ARBA" id="ARBA00023157"/>
    </source>
</evidence>
<feature type="compositionally biased region" description="Basic and acidic residues" evidence="9">
    <location>
        <begin position="359"/>
        <end position="370"/>
    </location>
</feature>
<feature type="compositionally biased region" description="Polar residues" evidence="9">
    <location>
        <begin position="205"/>
        <end position="217"/>
    </location>
</feature>
<dbReference type="EC" id="3.2.1.-" evidence="8"/>
<evidence type="ECO:0000256" key="7">
    <source>
        <dbReference type="PIRSR" id="PIRSR601382-3"/>
    </source>
</evidence>
<feature type="disulfide bond" evidence="7">
    <location>
        <begin position="40"/>
        <end position="69"/>
    </location>
</feature>
<dbReference type="OrthoDB" id="8118055at2759"/>
<reference evidence="10 11" key="1">
    <citation type="submission" date="2016-10" db="EMBL/GenBank/DDBJ databases">
        <title>The genome of Paramicrosporidium saccamoebae is the missing link in understanding Cryptomycota and Microsporidia evolution.</title>
        <authorList>
            <person name="Quandt C.A."/>
            <person name="Beaudet D."/>
            <person name="Corsaro D."/>
            <person name="Michel R."/>
            <person name="Corradi N."/>
            <person name="James T."/>
        </authorList>
    </citation>
    <scope>NUCLEOTIDE SEQUENCE [LARGE SCALE GENOMIC DNA]</scope>
    <source>
        <strain evidence="10 11">KSL3</strain>
    </source>
</reference>
<dbReference type="Pfam" id="PF01532">
    <property type="entry name" value="Glyco_hydro_47"/>
    <property type="match status" value="1"/>
</dbReference>
<evidence type="ECO:0000256" key="6">
    <source>
        <dbReference type="PIRSR" id="PIRSR601382-2"/>
    </source>
</evidence>
<dbReference type="GO" id="GO:0016020">
    <property type="term" value="C:membrane"/>
    <property type="evidence" value="ECO:0007669"/>
    <property type="project" value="InterPro"/>
</dbReference>
<evidence type="ECO:0000256" key="2">
    <source>
        <dbReference type="ARBA" id="ARBA00004922"/>
    </source>
</evidence>
<proteinExistence type="inferred from homology"/>
<feature type="compositionally biased region" description="Basic and acidic residues" evidence="9">
    <location>
        <begin position="272"/>
        <end position="282"/>
    </location>
</feature>
<feature type="compositionally biased region" description="Basic and acidic residues" evidence="9">
    <location>
        <begin position="227"/>
        <end position="247"/>
    </location>
</feature>
<keyword evidence="11" id="KW-1185">Reference proteome</keyword>
<accession>A0A2H9TMG0</accession>
<keyword evidence="6" id="KW-0106">Calcium</keyword>
<dbReference type="GO" id="GO:0036503">
    <property type="term" value="P:ERAD pathway"/>
    <property type="evidence" value="ECO:0007669"/>
    <property type="project" value="UniProtKB-ARBA"/>
</dbReference>
<dbReference type="GO" id="GO:0005509">
    <property type="term" value="F:calcium ion binding"/>
    <property type="evidence" value="ECO:0007669"/>
    <property type="project" value="InterPro"/>
</dbReference>
<dbReference type="STRING" id="1246581.A0A2H9TMG0"/>
<dbReference type="InterPro" id="IPR036026">
    <property type="entry name" value="Seven-hairpin_glycosidases"/>
</dbReference>
<feature type="compositionally biased region" description="Basic and acidic residues" evidence="9">
    <location>
        <begin position="289"/>
        <end position="299"/>
    </location>
</feature>
<dbReference type="InterPro" id="IPR050749">
    <property type="entry name" value="Glycosyl_Hydrolase_47"/>
</dbReference>
<dbReference type="Gene3D" id="1.50.10.10">
    <property type="match status" value="1"/>
</dbReference>
<dbReference type="PRINTS" id="PR00747">
    <property type="entry name" value="GLYHDRLASE47"/>
</dbReference>
<name>A0A2H9TMG0_9FUNG</name>
<feature type="binding site" evidence="6">
    <location>
        <position position="190"/>
    </location>
    <ligand>
        <name>Ca(2+)</name>
        <dbReference type="ChEBI" id="CHEBI:29108"/>
    </ligand>
</feature>
<organism evidence="10 11">
    <name type="scientific">Paramicrosporidium saccamoebae</name>
    <dbReference type="NCBI Taxonomy" id="1246581"/>
    <lineage>
        <taxon>Eukaryota</taxon>
        <taxon>Fungi</taxon>
        <taxon>Fungi incertae sedis</taxon>
        <taxon>Cryptomycota</taxon>
        <taxon>Cryptomycota incertae sedis</taxon>
        <taxon>Paramicrosporidium</taxon>
    </lineage>
</organism>